<keyword evidence="2" id="KW-0804">Transcription</keyword>
<dbReference type="PIRSF" id="PIRSF016838">
    <property type="entry name" value="PafC"/>
    <property type="match status" value="1"/>
</dbReference>
<evidence type="ECO:0000313" key="4">
    <source>
        <dbReference type="EMBL" id="SEI98916.1"/>
    </source>
</evidence>
<dbReference type="PROSITE" id="PS52050">
    <property type="entry name" value="WYL"/>
    <property type="match status" value="1"/>
</dbReference>
<evidence type="ECO:0000259" key="3">
    <source>
        <dbReference type="PROSITE" id="PS51000"/>
    </source>
</evidence>
<dbReference type="PROSITE" id="PS51000">
    <property type="entry name" value="HTH_DEOR_2"/>
    <property type="match status" value="1"/>
</dbReference>
<dbReference type="InterPro" id="IPR026881">
    <property type="entry name" value="WYL_dom"/>
</dbReference>
<accession>A0A1H6V4Y1</accession>
<proteinExistence type="predicted"/>
<dbReference type="RefSeq" id="WP_091829005.1">
    <property type="nucleotide sequence ID" value="NZ_FNZK01000002.1"/>
</dbReference>
<sequence>MKISRLFQIIYIILEKGIVTAPELAKRFEVSVRTIYRDVDALSQAGIPIYANQGKGGGISLTEKFILNKSLLSEKEQDEILIALQSLAAVRYPEFDDILLKLSNLFLKSNVNWIEVEFSSWGSDQKQKEVFSLLKNAILKQQVIAFSYFNVAGEKSDRRVEPIKLLFKDKSWYLKGYCLQRMSCRTFKITRMSDVQPTGDPCSHAASQEQPATVSSNDAAPAAISLKLKISAKGAYRVYDDFSEKDIIKNEDGSYTVNASMPSGEWIFNYLFSFGPLLEVIEPPSIRLEMKTRIKNMANKYSPIT</sequence>
<dbReference type="Pfam" id="PF13280">
    <property type="entry name" value="WYL"/>
    <property type="match status" value="1"/>
</dbReference>
<name>A0A1H6V4Y1_9FIRM</name>
<dbReference type="InterPro" id="IPR013196">
    <property type="entry name" value="HTH_11"/>
</dbReference>
<dbReference type="Proteomes" id="UP000199662">
    <property type="component" value="Unassembled WGS sequence"/>
</dbReference>
<dbReference type="EMBL" id="FNZK01000002">
    <property type="protein sequence ID" value="SEI98916.1"/>
    <property type="molecule type" value="Genomic_DNA"/>
</dbReference>
<dbReference type="AlphaFoldDB" id="A0A1H6V4Y1"/>
<dbReference type="Gene3D" id="1.10.10.10">
    <property type="entry name" value="Winged helix-like DNA-binding domain superfamily/Winged helix DNA-binding domain"/>
    <property type="match status" value="1"/>
</dbReference>
<evidence type="ECO:0000256" key="2">
    <source>
        <dbReference type="ARBA" id="ARBA00023163"/>
    </source>
</evidence>
<reference evidence="4 5" key="1">
    <citation type="submission" date="2016-10" db="EMBL/GenBank/DDBJ databases">
        <authorList>
            <person name="de Groot N.N."/>
        </authorList>
    </citation>
    <scope>NUCLEOTIDE SEQUENCE [LARGE SCALE GENOMIC DNA]</scope>
    <source>
        <strain evidence="4 5">DSM 2179</strain>
    </source>
</reference>
<dbReference type="InterPro" id="IPR036390">
    <property type="entry name" value="WH_DNA-bd_sf"/>
</dbReference>
<dbReference type="InterPro" id="IPR001034">
    <property type="entry name" value="DeoR_HTH"/>
</dbReference>
<dbReference type="Pfam" id="PF08279">
    <property type="entry name" value="HTH_11"/>
    <property type="match status" value="1"/>
</dbReference>
<dbReference type="Pfam" id="PF25583">
    <property type="entry name" value="WCX"/>
    <property type="match status" value="1"/>
</dbReference>
<protein>
    <submittedName>
        <fullName evidence="4">Predicted DNA-binding transcriptional regulator YafY, contains an HTH and WYL domains</fullName>
    </submittedName>
</protein>
<keyword evidence="5" id="KW-1185">Reference proteome</keyword>
<dbReference type="GO" id="GO:0003677">
    <property type="term" value="F:DNA binding"/>
    <property type="evidence" value="ECO:0007669"/>
    <property type="project" value="UniProtKB-KW"/>
</dbReference>
<dbReference type="SUPFAM" id="SSF46785">
    <property type="entry name" value="Winged helix' DNA-binding domain"/>
    <property type="match status" value="1"/>
</dbReference>
<dbReference type="PANTHER" id="PTHR34580:SF1">
    <property type="entry name" value="PROTEIN PAFC"/>
    <property type="match status" value="1"/>
</dbReference>
<dbReference type="GO" id="GO:0003700">
    <property type="term" value="F:DNA-binding transcription factor activity"/>
    <property type="evidence" value="ECO:0007669"/>
    <property type="project" value="InterPro"/>
</dbReference>
<dbReference type="PANTHER" id="PTHR34580">
    <property type="match status" value="1"/>
</dbReference>
<dbReference type="InterPro" id="IPR051534">
    <property type="entry name" value="CBASS_pafABC_assoc_protein"/>
</dbReference>
<gene>
    <name evidence="4" type="ORF">SAMN05660742_102187</name>
</gene>
<keyword evidence="4" id="KW-0238">DNA-binding</keyword>
<dbReference type="STRING" id="84035.SAMN05660742_102187"/>
<dbReference type="InterPro" id="IPR028349">
    <property type="entry name" value="PafC-like"/>
</dbReference>
<dbReference type="InterPro" id="IPR036388">
    <property type="entry name" value="WH-like_DNA-bd_sf"/>
</dbReference>
<keyword evidence="1" id="KW-0805">Transcription regulation</keyword>
<evidence type="ECO:0000256" key="1">
    <source>
        <dbReference type="ARBA" id="ARBA00023015"/>
    </source>
</evidence>
<organism evidence="4 5">
    <name type="scientific">Propionispira arboris</name>
    <dbReference type="NCBI Taxonomy" id="84035"/>
    <lineage>
        <taxon>Bacteria</taxon>
        <taxon>Bacillati</taxon>
        <taxon>Bacillota</taxon>
        <taxon>Negativicutes</taxon>
        <taxon>Selenomonadales</taxon>
        <taxon>Selenomonadaceae</taxon>
        <taxon>Propionispira</taxon>
    </lineage>
</organism>
<evidence type="ECO:0000313" key="5">
    <source>
        <dbReference type="Proteomes" id="UP000199662"/>
    </source>
</evidence>
<dbReference type="InterPro" id="IPR057727">
    <property type="entry name" value="WCX_dom"/>
</dbReference>
<feature type="domain" description="HTH deoR-type" evidence="3">
    <location>
        <begin position="2"/>
        <end position="60"/>
    </location>
</feature>